<dbReference type="Gene3D" id="2.40.170.20">
    <property type="entry name" value="TonB-dependent receptor, beta-barrel domain"/>
    <property type="match status" value="1"/>
</dbReference>
<keyword evidence="3 7" id="KW-1134">Transmembrane beta strand</keyword>
<keyword evidence="4 7" id="KW-0812">Transmembrane</keyword>
<dbReference type="SUPFAM" id="SSF56935">
    <property type="entry name" value="Porins"/>
    <property type="match status" value="1"/>
</dbReference>
<comment type="similarity">
    <text evidence="7">Belongs to the TonB-dependent receptor family.</text>
</comment>
<evidence type="ECO:0000256" key="4">
    <source>
        <dbReference type="ARBA" id="ARBA00022692"/>
    </source>
</evidence>
<evidence type="ECO:0000256" key="1">
    <source>
        <dbReference type="ARBA" id="ARBA00004571"/>
    </source>
</evidence>
<dbReference type="Gene3D" id="2.170.130.10">
    <property type="entry name" value="TonB-dependent receptor, plug domain"/>
    <property type="match status" value="1"/>
</dbReference>
<comment type="caution">
    <text evidence="10">The sequence shown here is derived from an EMBL/GenBank/DDBJ whole genome shotgun (WGS) entry which is preliminary data.</text>
</comment>
<feature type="chain" id="PRO_5045145583" evidence="8">
    <location>
        <begin position="20"/>
        <end position="1064"/>
    </location>
</feature>
<keyword evidence="2 7" id="KW-0813">Transport</keyword>
<dbReference type="EMBL" id="SMLW01000647">
    <property type="protein sequence ID" value="MTI27925.1"/>
    <property type="molecule type" value="Genomic_DNA"/>
</dbReference>
<dbReference type="InterPro" id="IPR023996">
    <property type="entry name" value="TonB-dep_OMP_SusC/RagA"/>
</dbReference>
<dbReference type="Gene3D" id="2.60.40.1120">
    <property type="entry name" value="Carboxypeptidase-like, regulatory domain"/>
    <property type="match status" value="1"/>
</dbReference>
<dbReference type="InterPro" id="IPR039426">
    <property type="entry name" value="TonB-dep_rcpt-like"/>
</dbReference>
<evidence type="ECO:0000313" key="11">
    <source>
        <dbReference type="Proteomes" id="UP000798808"/>
    </source>
</evidence>
<feature type="signal peptide" evidence="8">
    <location>
        <begin position="1"/>
        <end position="19"/>
    </location>
</feature>
<dbReference type="InterPro" id="IPR012910">
    <property type="entry name" value="Plug_dom"/>
</dbReference>
<dbReference type="PROSITE" id="PS52016">
    <property type="entry name" value="TONB_DEPENDENT_REC_3"/>
    <property type="match status" value="1"/>
</dbReference>
<gene>
    <name evidence="10" type="ORF">E1163_23410</name>
</gene>
<organism evidence="10 11">
    <name type="scientific">Fulvivirga kasyanovii</name>
    <dbReference type="NCBI Taxonomy" id="396812"/>
    <lineage>
        <taxon>Bacteria</taxon>
        <taxon>Pseudomonadati</taxon>
        <taxon>Bacteroidota</taxon>
        <taxon>Cytophagia</taxon>
        <taxon>Cytophagales</taxon>
        <taxon>Fulvivirgaceae</taxon>
        <taxon>Fulvivirga</taxon>
    </lineage>
</organism>
<dbReference type="InterPro" id="IPR008969">
    <property type="entry name" value="CarboxyPept-like_regulatory"/>
</dbReference>
<keyword evidence="8" id="KW-0732">Signal</keyword>
<dbReference type="NCBIfam" id="TIGR04057">
    <property type="entry name" value="SusC_RagA_signa"/>
    <property type="match status" value="1"/>
</dbReference>
<dbReference type="RefSeq" id="WP_155174945.1">
    <property type="nucleotide sequence ID" value="NZ_BAAAFL010000012.1"/>
</dbReference>
<evidence type="ECO:0000259" key="9">
    <source>
        <dbReference type="Pfam" id="PF07715"/>
    </source>
</evidence>
<keyword evidence="6 7" id="KW-0998">Cell outer membrane</keyword>
<feature type="domain" description="TonB-dependent receptor plug" evidence="9">
    <location>
        <begin position="116"/>
        <end position="243"/>
    </location>
</feature>
<comment type="subcellular location">
    <subcellularLocation>
        <location evidence="1 7">Cell outer membrane</location>
        <topology evidence="1 7">Multi-pass membrane protein</topology>
    </subcellularLocation>
</comment>
<evidence type="ECO:0000256" key="7">
    <source>
        <dbReference type="PROSITE-ProRule" id="PRU01360"/>
    </source>
</evidence>
<evidence type="ECO:0000256" key="5">
    <source>
        <dbReference type="ARBA" id="ARBA00023136"/>
    </source>
</evidence>
<dbReference type="InterPro" id="IPR037066">
    <property type="entry name" value="Plug_dom_sf"/>
</dbReference>
<keyword evidence="11" id="KW-1185">Reference proteome</keyword>
<dbReference type="InterPro" id="IPR036942">
    <property type="entry name" value="Beta-barrel_TonB_sf"/>
</dbReference>
<dbReference type="Pfam" id="PF13715">
    <property type="entry name" value="CarbopepD_reg_2"/>
    <property type="match status" value="1"/>
</dbReference>
<dbReference type="SUPFAM" id="SSF49464">
    <property type="entry name" value="Carboxypeptidase regulatory domain-like"/>
    <property type="match status" value="1"/>
</dbReference>
<evidence type="ECO:0000256" key="6">
    <source>
        <dbReference type="ARBA" id="ARBA00023237"/>
    </source>
</evidence>
<dbReference type="Pfam" id="PF07715">
    <property type="entry name" value="Plug"/>
    <property type="match status" value="1"/>
</dbReference>
<keyword evidence="5 7" id="KW-0472">Membrane</keyword>
<accession>A0ABW9RVU6</accession>
<dbReference type="Proteomes" id="UP000798808">
    <property type="component" value="Unassembled WGS sequence"/>
</dbReference>
<evidence type="ECO:0000256" key="8">
    <source>
        <dbReference type="SAM" id="SignalP"/>
    </source>
</evidence>
<reference evidence="10 11" key="1">
    <citation type="submission" date="2019-02" db="EMBL/GenBank/DDBJ databases">
        <authorList>
            <person name="Goldberg S.R."/>
            <person name="Haltli B.A."/>
            <person name="Correa H."/>
            <person name="Russell K.G."/>
        </authorList>
    </citation>
    <scope>NUCLEOTIDE SEQUENCE [LARGE SCALE GENOMIC DNA]</scope>
    <source>
        <strain evidence="10 11">JCM 16186</strain>
    </source>
</reference>
<evidence type="ECO:0000256" key="2">
    <source>
        <dbReference type="ARBA" id="ARBA00022448"/>
    </source>
</evidence>
<sequence>MRKLLLFMSFFLVSFITWGQDRTVSGKVTSLDDGSSLPGVNVILKGTSTGTVTDIDGNYKLSVPSEGGTLIFSFVGLETQEVEVGSRSVLDIQMASDVKQLSEVVVTALGVSREKKALGYAVQEVNTEQVAQSSEPNVVNALQGQIAGVQIQGTSGALGGSSRITVRGSNSFLGENQPLFVVDGMPINNDNYASTDQQRGFGDGAYDYGNAAADINPQDIASMSVLKGAAATALYGTRGANGVILITTKSGSRAKGIGVDFNSSVTFDKVQNLIEHQQEYGGGAVLSTPSGFNEFTEDGVTYYAPVYSKDGSWGPKYDPNRMVRHWDSWDPQSPNYGETRPWVAPDNGYEEFFETGVTFQNSVAFNGGNDKGSFRLSYTNLDQSGTMPNSDLERNTFSINSNYKLTEKLTVTGSGSLVKQEANGRNATGYANNNPMQGFTQWWQTQLDFDRLQNYKREDGKQYTWNPTGITTNNSGELTDFDPAPYFFDNPYWVRNEYLQEDSRDRFYGNIALNYELIEGLTISARAMTDGFTFRSREGVPLGGVDQSKYAETVRTFTETNYEAKILYSKNLNENISINAMIGGNLMSQERERNTANTNGGLALDGFFNIANGVGNPTVETEIDRKKINSVFASASVGLFSTVFLDLTMRNDWSSTLPIDDNSYFYPALTTSFVFTELNALQNNDIISFGKLRVGYGLAGNDADPYQLTNVYAPQQPNFGDNPRYAVPNSRNNPNLVNELTKEFEAGLEMNFLQNRVGFDLSYYNRTTEDQIFSVASSATTGYTSRVVNAGTMKNSGIELTLRGTPIKAGDFTWDVNFNFATYNNEVVELAEGVNNIIMGTTWAADVRLQKGQPYMALFGQDFQRNEDGQLIIGENGIPLVEADRKYLGSAIADFTGGIRNTFSYKGITASALIDFQSGGVIHSSSLQWAAYSGMLPKTVEGNIREEGMIINGVTETGENNTVAVDPQVYYQTVWNVAAPNVYDASFIKLREVRIGYTLPERLMGNLPFRDVTLAFFGRNLGVLYSEIPYLDPQVVTGTGNVQGLENAQIPPTRSLGFNLSFKL</sequence>
<dbReference type="NCBIfam" id="TIGR04056">
    <property type="entry name" value="OMP_RagA_SusC"/>
    <property type="match status" value="1"/>
</dbReference>
<proteinExistence type="inferred from homology"/>
<evidence type="ECO:0000256" key="3">
    <source>
        <dbReference type="ARBA" id="ARBA00022452"/>
    </source>
</evidence>
<evidence type="ECO:0000313" key="10">
    <source>
        <dbReference type="EMBL" id="MTI27925.1"/>
    </source>
</evidence>
<protein>
    <submittedName>
        <fullName evidence="10">SusC/RagA family TonB-linked outer membrane protein</fullName>
    </submittedName>
</protein>
<dbReference type="InterPro" id="IPR023997">
    <property type="entry name" value="TonB-dep_OMP_SusC/RagA_CS"/>
</dbReference>
<name>A0ABW9RVU6_9BACT</name>